<gene>
    <name evidence="1" type="ORF">NQ176_g3960</name>
</gene>
<dbReference type="EMBL" id="JANJQO010000400">
    <property type="protein sequence ID" value="KAJ2978180.1"/>
    <property type="molecule type" value="Genomic_DNA"/>
</dbReference>
<evidence type="ECO:0000313" key="2">
    <source>
        <dbReference type="Proteomes" id="UP001143910"/>
    </source>
</evidence>
<name>A0ACC1NFX1_9HYPO</name>
<organism evidence="1 2">
    <name type="scientific">Zarea fungicola</name>
    <dbReference type="NCBI Taxonomy" id="93591"/>
    <lineage>
        <taxon>Eukaryota</taxon>
        <taxon>Fungi</taxon>
        <taxon>Dikarya</taxon>
        <taxon>Ascomycota</taxon>
        <taxon>Pezizomycotina</taxon>
        <taxon>Sordariomycetes</taxon>
        <taxon>Hypocreomycetidae</taxon>
        <taxon>Hypocreales</taxon>
        <taxon>Cordycipitaceae</taxon>
        <taxon>Zarea</taxon>
    </lineage>
</organism>
<comment type="caution">
    <text evidence="1">The sequence shown here is derived from an EMBL/GenBank/DDBJ whole genome shotgun (WGS) entry which is preliminary data.</text>
</comment>
<sequence length="495" mass="54622">MTKREIRRVAVVGAGISGIVSAAHLLRAGFEVTVLERNGEAGGIWLYNSETAIETPYPCMRPEDAEAELQHDDQRTGSERRRLLHAPPGPCYDSLKNNIDTPLMQTTLHSWPKGTPRVVSHPVIKNYIQETSRRTKVDEVIIYGALVSRIWKTGSEWQVQWALLEEDDQEFNTVHREIISAFDAIVVASGHYHTPRIPDTPGLASAKSTYPNRITHSKYYRNAREYAGKNVLLIGGGVSSTDIAKDISPCANNIYQSTRQGLSDMPASALPSNATRVSEVAAIAIEPRLEAGPDGALFTIHLAHGASISGIDKIIICTGYQFALPFLPQYSDSQATPETAGDHILTTDGGQVHNLHQDIFYIPDPTLAFVGIPLFNTTFTLFEFQAMAIAAFYSGIVGLAPEAVLRREYQDRVKTKGLGRYLHSLKEDEESYVSSLMGWVNGGRSRHGMAPLEGHTATWKMEKQLIREAISRLRAVRAAERAAEEVRQAAHIQSV</sequence>
<keyword evidence="2" id="KW-1185">Reference proteome</keyword>
<dbReference type="Proteomes" id="UP001143910">
    <property type="component" value="Unassembled WGS sequence"/>
</dbReference>
<proteinExistence type="predicted"/>
<evidence type="ECO:0000313" key="1">
    <source>
        <dbReference type="EMBL" id="KAJ2978180.1"/>
    </source>
</evidence>
<reference evidence="1" key="1">
    <citation type="submission" date="2022-08" db="EMBL/GenBank/DDBJ databases">
        <title>Genome Sequence of Lecanicillium fungicola.</title>
        <authorList>
            <person name="Buettner E."/>
        </authorList>
    </citation>
    <scope>NUCLEOTIDE SEQUENCE</scope>
    <source>
        <strain evidence="1">Babe33</strain>
    </source>
</reference>
<accession>A0ACC1NFX1</accession>
<protein>
    <submittedName>
        <fullName evidence="1">Uncharacterized protein</fullName>
    </submittedName>
</protein>